<sequence length="112" mass="13441">MLKEDRHKITSFQIQLLSRIIDMDQYPFIKLIIEHHISEDEYRELFDLLERQQATYEEQKEEGLLDFSSLLIEFAGCLNEKLNPTETILALRAENYFPELMDEYIKILKNET</sequence>
<proteinExistence type="predicted"/>
<reference evidence="2" key="1">
    <citation type="journal article" date="2019" name="Int. J. Syst. Evol. Microbiol.">
        <title>The Global Catalogue of Microorganisms (GCM) 10K type strain sequencing project: providing services to taxonomists for standard genome sequencing and annotation.</title>
        <authorList>
            <consortium name="The Broad Institute Genomics Platform"/>
            <consortium name="The Broad Institute Genome Sequencing Center for Infectious Disease"/>
            <person name="Wu L."/>
            <person name="Ma J."/>
        </authorList>
    </citation>
    <scope>NUCLEOTIDE SEQUENCE [LARGE SCALE GENOMIC DNA]</scope>
    <source>
        <strain evidence="2">CGMCC 1.12376</strain>
    </source>
</reference>
<protein>
    <submittedName>
        <fullName evidence="1">DUF1878 family protein</fullName>
    </submittedName>
</protein>
<accession>A0ABW4HS45</accession>
<dbReference type="Proteomes" id="UP001597221">
    <property type="component" value="Unassembled WGS sequence"/>
</dbReference>
<organism evidence="1 2">
    <name type="scientific">Oceanobacillus luteolus</name>
    <dbReference type="NCBI Taxonomy" id="1274358"/>
    <lineage>
        <taxon>Bacteria</taxon>
        <taxon>Bacillati</taxon>
        <taxon>Bacillota</taxon>
        <taxon>Bacilli</taxon>
        <taxon>Bacillales</taxon>
        <taxon>Bacillaceae</taxon>
        <taxon>Oceanobacillus</taxon>
    </lineage>
</organism>
<evidence type="ECO:0000313" key="1">
    <source>
        <dbReference type="EMBL" id="MFD1608106.1"/>
    </source>
</evidence>
<dbReference type="SUPFAM" id="SSF109915">
    <property type="entry name" value="Hypothetical protein YhaI"/>
    <property type="match status" value="1"/>
</dbReference>
<dbReference type="Pfam" id="PF08963">
    <property type="entry name" value="DUF1878"/>
    <property type="match status" value="1"/>
</dbReference>
<dbReference type="Gene3D" id="1.10.3750.10">
    <property type="entry name" value="YhaI-like"/>
    <property type="match status" value="1"/>
</dbReference>
<evidence type="ECO:0000313" key="2">
    <source>
        <dbReference type="Proteomes" id="UP001597221"/>
    </source>
</evidence>
<dbReference type="InterPro" id="IPR015058">
    <property type="entry name" value="DUF1878"/>
</dbReference>
<name>A0ABW4HS45_9BACI</name>
<gene>
    <name evidence="1" type="ORF">ACFSBH_10610</name>
</gene>
<comment type="caution">
    <text evidence="1">The sequence shown here is derived from an EMBL/GenBank/DDBJ whole genome shotgun (WGS) entry which is preliminary data.</text>
</comment>
<dbReference type="EMBL" id="JBHUDE010000046">
    <property type="protein sequence ID" value="MFD1608106.1"/>
    <property type="molecule type" value="Genomic_DNA"/>
</dbReference>
<dbReference type="InterPro" id="IPR035945">
    <property type="entry name" value="YhaI-like_sf"/>
</dbReference>
<dbReference type="RefSeq" id="WP_379597426.1">
    <property type="nucleotide sequence ID" value="NZ_JAMBON010000004.1"/>
</dbReference>
<keyword evidence="2" id="KW-1185">Reference proteome</keyword>